<evidence type="ECO:0000313" key="4">
    <source>
        <dbReference type="EMBL" id="CAD5126463.1"/>
    </source>
</evidence>
<feature type="domain" description="EGF-like" evidence="3">
    <location>
        <begin position="89"/>
        <end position="126"/>
    </location>
</feature>
<evidence type="ECO:0000256" key="2">
    <source>
        <dbReference type="SAM" id="MobiDB-lite"/>
    </source>
</evidence>
<reference evidence="4 5" key="1">
    <citation type="submission" date="2020-08" db="EMBL/GenBank/DDBJ databases">
        <authorList>
            <person name="Hejnol A."/>
        </authorList>
    </citation>
    <scope>NUCLEOTIDE SEQUENCE [LARGE SCALE GENOMIC DNA]</scope>
</reference>
<feature type="compositionally biased region" description="Polar residues" evidence="2">
    <location>
        <begin position="71"/>
        <end position="83"/>
    </location>
</feature>
<dbReference type="InterPro" id="IPR000742">
    <property type="entry name" value="EGF"/>
</dbReference>
<keyword evidence="1" id="KW-1015">Disulfide bond</keyword>
<organism evidence="4 5">
    <name type="scientific">Dimorphilus gyrociliatus</name>
    <dbReference type="NCBI Taxonomy" id="2664684"/>
    <lineage>
        <taxon>Eukaryota</taxon>
        <taxon>Metazoa</taxon>
        <taxon>Spiralia</taxon>
        <taxon>Lophotrochozoa</taxon>
        <taxon>Annelida</taxon>
        <taxon>Polychaeta</taxon>
        <taxon>Polychaeta incertae sedis</taxon>
        <taxon>Dinophilidae</taxon>
        <taxon>Dimorphilus</taxon>
    </lineage>
</organism>
<comment type="caution">
    <text evidence="1">Lacks conserved residue(s) required for the propagation of feature annotation.</text>
</comment>
<accession>A0A7I8WEC4</accession>
<dbReference type="AlphaFoldDB" id="A0A7I8WEC4"/>
<dbReference type="PROSITE" id="PS50026">
    <property type="entry name" value="EGF_3"/>
    <property type="match status" value="1"/>
</dbReference>
<protein>
    <submittedName>
        <fullName evidence="4">DgyrCDS14589</fullName>
    </submittedName>
</protein>
<gene>
    <name evidence="4" type="ORF">DGYR_LOCUS13706</name>
</gene>
<proteinExistence type="predicted"/>
<dbReference type="SUPFAM" id="SSF57196">
    <property type="entry name" value="EGF/Laminin"/>
    <property type="match status" value="1"/>
</dbReference>
<keyword evidence="1" id="KW-0245">EGF-like domain</keyword>
<dbReference type="Gene3D" id="2.10.25.10">
    <property type="entry name" value="Laminin"/>
    <property type="match status" value="1"/>
</dbReference>
<comment type="caution">
    <text evidence="4">The sequence shown here is derived from an EMBL/GenBank/DDBJ whole genome shotgun (WGS) entry which is preliminary data.</text>
</comment>
<evidence type="ECO:0000256" key="1">
    <source>
        <dbReference type="PROSITE-ProRule" id="PRU00076"/>
    </source>
</evidence>
<sequence>MLTMRNFQMEEPSSSDQNIHSSIVCNDVKCDNGGKKVIDDLMATDRGLPGIQGTKGAPGGPGPTGPKGNTDDQGSSGIPSTEFQRTRVPKYLCKKLINCRNGGTCSSIGYSWSCSCKTDLSGLQCETNNQHMKYGLMNFGSINSLEI</sequence>
<feature type="disulfide bond" evidence="1">
    <location>
        <begin position="116"/>
        <end position="125"/>
    </location>
</feature>
<keyword evidence="5" id="KW-1185">Reference proteome</keyword>
<dbReference type="PROSITE" id="PS00022">
    <property type="entry name" value="EGF_1"/>
    <property type="match status" value="1"/>
</dbReference>
<dbReference type="Proteomes" id="UP000549394">
    <property type="component" value="Unassembled WGS sequence"/>
</dbReference>
<name>A0A7I8WEC4_9ANNE</name>
<dbReference type="EMBL" id="CAJFCJ010000050">
    <property type="protein sequence ID" value="CAD5126463.1"/>
    <property type="molecule type" value="Genomic_DNA"/>
</dbReference>
<feature type="region of interest" description="Disordered" evidence="2">
    <location>
        <begin position="41"/>
        <end position="83"/>
    </location>
</feature>
<evidence type="ECO:0000259" key="3">
    <source>
        <dbReference type="PROSITE" id="PS50026"/>
    </source>
</evidence>
<evidence type="ECO:0000313" key="5">
    <source>
        <dbReference type="Proteomes" id="UP000549394"/>
    </source>
</evidence>